<dbReference type="Gene3D" id="3.20.20.70">
    <property type="entry name" value="Aldolase class I"/>
    <property type="match status" value="1"/>
</dbReference>
<evidence type="ECO:0000313" key="4">
    <source>
        <dbReference type="EMBL" id="EQB00499.1"/>
    </source>
</evidence>
<dbReference type="OrthoDB" id="9804454at2"/>
<dbReference type="GO" id="GO:0010181">
    <property type="term" value="F:FMN binding"/>
    <property type="evidence" value="ECO:0007669"/>
    <property type="project" value="InterPro"/>
</dbReference>
<keyword evidence="2" id="KW-0560">Oxidoreductase</keyword>
<dbReference type="Proteomes" id="UP000015524">
    <property type="component" value="Unassembled WGS sequence"/>
</dbReference>
<dbReference type="eggNOG" id="COG1902">
    <property type="taxonomic scope" value="Bacteria"/>
</dbReference>
<dbReference type="SUPFAM" id="SSF51395">
    <property type="entry name" value="FMN-linked oxidoreductases"/>
    <property type="match status" value="1"/>
</dbReference>
<dbReference type="EMBL" id="ATIB01000069">
    <property type="protein sequence ID" value="EQB00499.1"/>
    <property type="molecule type" value="Genomic_DNA"/>
</dbReference>
<dbReference type="PANTHER" id="PTHR43656:SF2">
    <property type="entry name" value="BINDING OXIDOREDUCTASE, PUTATIVE (AFU_ORTHOLOGUE AFUA_2G08260)-RELATED"/>
    <property type="match status" value="1"/>
</dbReference>
<dbReference type="RefSeq" id="WP_021245322.1">
    <property type="nucleotide sequence ID" value="NZ_ATIB01000069.1"/>
</dbReference>
<comment type="caution">
    <text evidence="4">The sequence shown here is derived from an EMBL/GenBank/DDBJ whole genome shotgun (WGS) entry which is preliminary data.</text>
</comment>
<dbReference type="InterPro" id="IPR001155">
    <property type="entry name" value="OxRdtase_FMN_N"/>
</dbReference>
<dbReference type="PATRIC" id="fig|1114964.3.peg.2590"/>
<evidence type="ECO:0000313" key="5">
    <source>
        <dbReference type="Proteomes" id="UP000015524"/>
    </source>
</evidence>
<accession>T0HSG9</accession>
<dbReference type="Pfam" id="PF00724">
    <property type="entry name" value="Oxidored_FMN"/>
    <property type="match status" value="1"/>
</dbReference>
<dbReference type="AlphaFoldDB" id="T0HSG9"/>
<name>T0HSG9_9SPHN</name>
<proteinExistence type="predicted"/>
<dbReference type="InterPro" id="IPR013785">
    <property type="entry name" value="Aldolase_TIM"/>
</dbReference>
<reference evidence="4 5" key="1">
    <citation type="journal article" date="2013" name="Genome Announc.">
        <title>Draft Genome Sequence of a Hexachlorocyclohexane-Degrading Bacterium, Sphingobium baderi Strain LL03T.</title>
        <authorList>
            <person name="Kaur J."/>
            <person name="Verma H."/>
            <person name="Tripathi C."/>
            <person name="Khurana J.P."/>
            <person name="Lal R."/>
        </authorList>
    </citation>
    <scope>NUCLEOTIDE SEQUENCE [LARGE SCALE GENOMIC DNA]</scope>
    <source>
        <strain evidence="4 5">LL03</strain>
    </source>
</reference>
<evidence type="ECO:0000256" key="2">
    <source>
        <dbReference type="ARBA" id="ARBA00023002"/>
    </source>
</evidence>
<keyword evidence="1" id="KW-0285">Flavoprotein</keyword>
<sequence>MDALDISPLFSPFRVGGISLRNRFVVPSMQRGVSEDGCPPPLLADYYRRFAEGGFALVMSEACAIDHPSAGQEGRIVRMTPATQPAWAPCIAKVRDAGAHMMIQLYHHGGMRKEGGADGASSAPTISPSGLATASLPGGRAVTLEEMEELKRSYARSAVLAREVGAAGVELHAGHGFLLDQFLWAETNQRQDGYGGPDMADRVKFPAEVVAAVREATGEEFVISLRFSQWKQLDYAAKVVETPTDLEIMLRALRAAGVDMFHVSTRSFNKPEWAGSDRALAGWTKALTDAPVLTVGSIGADRDLQSLYLDHQAGDDREMKSLTTASLDELMRRFNLGEFDLVAVGRASIGDPDWVNKVAAGRFADIKLFQREDLLNIIASFNPQARRAQQPDGVKFTPS</sequence>
<gene>
    <name evidence="4" type="ORF">L485_13240</name>
</gene>
<dbReference type="InterPro" id="IPR051799">
    <property type="entry name" value="NADH_flavin_oxidoreductase"/>
</dbReference>
<protein>
    <recommendedName>
        <fullName evidence="3">NADH:flavin oxidoreductase/NADH oxidase N-terminal domain-containing protein</fullName>
    </recommendedName>
</protein>
<dbReference type="PANTHER" id="PTHR43656">
    <property type="entry name" value="BINDING OXIDOREDUCTASE, PUTATIVE (AFU_ORTHOLOGUE AFUA_2G08260)-RELATED"/>
    <property type="match status" value="1"/>
</dbReference>
<keyword evidence="5" id="KW-1185">Reference proteome</keyword>
<organism evidence="4 5">
    <name type="scientific">Sphingobium baderi LL03</name>
    <dbReference type="NCBI Taxonomy" id="1114964"/>
    <lineage>
        <taxon>Bacteria</taxon>
        <taxon>Pseudomonadati</taxon>
        <taxon>Pseudomonadota</taxon>
        <taxon>Alphaproteobacteria</taxon>
        <taxon>Sphingomonadales</taxon>
        <taxon>Sphingomonadaceae</taxon>
        <taxon>Sphingobium</taxon>
    </lineage>
</organism>
<feature type="domain" description="NADH:flavin oxidoreductase/NADH oxidase N-terminal" evidence="3">
    <location>
        <begin position="9"/>
        <end position="302"/>
    </location>
</feature>
<dbReference type="GO" id="GO:0016491">
    <property type="term" value="F:oxidoreductase activity"/>
    <property type="evidence" value="ECO:0007669"/>
    <property type="project" value="UniProtKB-KW"/>
</dbReference>
<evidence type="ECO:0000259" key="3">
    <source>
        <dbReference type="Pfam" id="PF00724"/>
    </source>
</evidence>
<evidence type="ECO:0000256" key="1">
    <source>
        <dbReference type="ARBA" id="ARBA00022630"/>
    </source>
</evidence>